<evidence type="ECO:0000313" key="3">
    <source>
        <dbReference type="EMBL" id="TKR61149.1"/>
    </source>
</evidence>
<dbReference type="InterPro" id="IPR055261">
    <property type="entry name" value="PI_transfer_N"/>
</dbReference>
<feature type="region of interest" description="Disordered" evidence="1">
    <location>
        <begin position="267"/>
        <end position="286"/>
    </location>
</feature>
<dbReference type="Pfam" id="PF02121">
    <property type="entry name" value="IP_trans"/>
    <property type="match status" value="1"/>
</dbReference>
<dbReference type="GO" id="GO:0071944">
    <property type="term" value="C:cell periphery"/>
    <property type="evidence" value="ECO:0007669"/>
    <property type="project" value="UniProtKB-ARBA"/>
</dbReference>
<protein>
    <recommendedName>
        <fullName evidence="2">Phosphatidylinositol transfer protein N-terminal domain-containing protein</fullName>
    </recommendedName>
</protein>
<evidence type="ECO:0000256" key="1">
    <source>
        <dbReference type="SAM" id="MobiDB-lite"/>
    </source>
</evidence>
<dbReference type="AlphaFoldDB" id="A0A4U5LY36"/>
<organism evidence="3 4">
    <name type="scientific">Steinernema carpocapsae</name>
    <name type="common">Entomopathogenic nematode</name>
    <dbReference type="NCBI Taxonomy" id="34508"/>
    <lineage>
        <taxon>Eukaryota</taxon>
        <taxon>Metazoa</taxon>
        <taxon>Ecdysozoa</taxon>
        <taxon>Nematoda</taxon>
        <taxon>Chromadorea</taxon>
        <taxon>Rhabditida</taxon>
        <taxon>Tylenchina</taxon>
        <taxon>Panagrolaimomorpha</taxon>
        <taxon>Strongyloidoidea</taxon>
        <taxon>Steinernematidae</taxon>
        <taxon>Steinernema</taxon>
    </lineage>
</organism>
<dbReference type="GO" id="GO:0008525">
    <property type="term" value="F:phosphatidylcholine transporter activity"/>
    <property type="evidence" value="ECO:0007669"/>
    <property type="project" value="TreeGrafter"/>
</dbReference>
<dbReference type="GO" id="GO:0005737">
    <property type="term" value="C:cytoplasm"/>
    <property type="evidence" value="ECO:0007669"/>
    <property type="project" value="TreeGrafter"/>
</dbReference>
<comment type="caution">
    <text evidence="3">The sequence shown here is derived from an EMBL/GenBank/DDBJ whole genome shotgun (WGS) entry which is preliminary data.</text>
</comment>
<dbReference type="Proteomes" id="UP000298663">
    <property type="component" value="Unassembled WGS sequence"/>
</dbReference>
<dbReference type="STRING" id="34508.A0A4U5LY36"/>
<dbReference type="GO" id="GO:0031210">
    <property type="term" value="F:phosphatidylcholine binding"/>
    <property type="evidence" value="ECO:0007669"/>
    <property type="project" value="TreeGrafter"/>
</dbReference>
<gene>
    <name evidence="3" type="ORF">L596_028301</name>
</gene>
<dbReference type="InterPro" id="IPR023393">
    <property type="entry name" value="START-like_dom_sf"/>
</dbReference>
<keyword evidence="4" id="KW-1185">Reference proteome</keyword>
<dbReference type="PANTHER" id="PTHR10658:SF35">
    <property type="entry name" value="PHOSPHATIDYLINOSITOL TRANSFER PROTEIN"/>
    <property type="match status" value="1"/>
</dbReference>
<sequence length="286" mass="33270">MLLKEYRIPLPFDAGSEYQRGQLYTVGQVSVSETGGGEGVEILEQRPFENEPLFQGERMSGTYTKKVYRVKSKAPFLVRKVFPDSAFVLEEHCWNAYPYTKTVLTNPSYMGKNFSVVVESMHLPDTGETENCLRLPAKLLKQREVVFIDITDDAIVKPNETRNIYKFRSEKGNRGPLCRNWMRKDSGPKMCAYKVVSVEFKWFGIQRKMERMMHRSYPKLFIKFHREMFCLLDNWHDMSLEAIREYEEGIAEELRHLLRDGPLRGTIRMVESPPKSETDTETEAAA</sequence>
<dbReference type="OrthoDB" id="18453at2759"/>
<name>A0A4U5LY36_STECR</name>
<dbReference type="SUPFAM" id="SSF55961">
    <property type="entry name" value="Bet v1-like"/>
    <property type="match status" value="1"/>
</dbReference>
<proteinExistence type="predicted"/>
<reference evidence="3 4" key="2">
    <citation type="journal article" date="2019" name="G3 (Bethesda)">
        <title>Hybrid Assembly of the Genome of the Entomopathogenic Nematode Steinernema carpocapsae Identifies the X-Chromosome.</title>
        <authorList>
            <person name="Serra L."/>
            <person name="Macchietto M."/>
            <person name="Macias-Munoz A."/>
            <person name="McGill C.J."/>
            <person name="Rodriguez I.M."/>
            <person name="Rodriguez B."/>
            <person name="Murad R."/>
            <person name="Mortazavi A."/>
        </authorList>
    </citation>
    <scope>NUCLEOTIDE SEQUENCE [LARGE SCALE GENOMIC DNA]</scope>
    <source>
        <strain evidence="3 4">ALL</strain>
    </source>
</reference>
<dbReference type="FunFam" id="3.30.530.20:FF:000028">
    <property type="entry name" value="Phosphatidylinositol transfer protein 5"/>
    <property type="match status" value="1"/>
</dbReference>
<reference evidence="3 4" key="1">
    <citation type="journal article" date="2015" name="Genome Biol.">
        <title>Comparative genomics of Steinernema reveals deeply conserved gene regulatory networks.</title>
        <authorList>
            <person name="Dillman A.R."/>
            <person name="Macchietto M."/>
            <person name="Porter C.F."/>
            <person name="Rogers A."/>
            <person name="Williams B."/>
            <person name="Antoshechkin I."/>
            <person name="Lee M.M."/>
            <person name="Goodwin Z."/>
            <person name="Lu X."/>
            <person name="Lewis E.E."/>
            <person name="Goodrich-Blair H."/>
            <person name="Stock S.P."/>
            <person name="Adams B.J."/>
            <person name="Sternberg P.W."/>
            <person name="Mortazavi A."/>
        </authorList>
    </citation>
    <scope>NUCLEOTIDE SEQUENCE [LARGE SCALE GENOMIC DNA]</scope>
    <source>
        <strain evidence="3 4">ALL</strain>
    </source>
</reference>
<dbReference type="PANTHER" id="PTHR10658">
    <property type="entry name" value="PHOSPHATIDYLINOSITOL TRANSFER PROTEIN"/>
    <property type="match status" value="1"/>
</dbReference>
<evidence type="ECO:0000259" key="2">
    <source>
        <dbReference type="Pfam" id="PF02121"/>
    </source>
</evidence>
<dbReference type="GO" id="GO:0035091">
    <property type="term" value="F:phosphatidylinositol binding"/>
    <property type="evidence" value="ECO:0007669"/>
    <property type="project" value="TreeGrafter"/>
</dbReference>
<dbReference type="Gene3D" id="3.30.530.20">
    <property type="match status" value="1"/>
</dbReference>
<feature type="domain" description="Phosphatidylinositol transfer protein N-terminal" evidence="2">
    <location>
        <begin position="1"/>
        <end position="250"/>
    </location>
</feature>
<dbReference type="EMBL" id="AZBU02000011">
    <property type="protein sequence ID" value="TKR61149.1"/>
    <property type="molecule type" value="Genomic_DNA"/>
</dbReference>
<dbReference type="PRINTS" id="PR00391">
    <property type="entry name" value="PITRANSFER"/>
</dbReference>
<accession>A0A4U5LY36</accession>
<dbReference type="InterPro" id="IPR001666">
    <property type="entry name" value="PI_transfer"/>
</dbReference>
<dbReference type="GO" id="GO:0008526">
    <property type="term" value="F:phosphatidylinositol transfer activity"/>
    <property type="evidence" value="ECO:0007669"/>
    <property type="project" value="TreeGrafter"/>
</dbReference>
<evidence type="ECO:0000313" key="4">
    <source>
        <dbReference type="Proteomes" id="UP000298663"/>
    </source>
</evidence>